<name>A0ABP9RT07_9ACTN</name>
<dbReference type="PANTHER" id="PTHR30061">
    <property type="entry name" value="MALTOSE-BINDING PERIPLASMIC PROTEIN"/>
    <property type="match status" value="1"/>
</dbReference>
<proteinExistence type="inferred from homology"/>
<reference evidence="5" key="1">
    <citation type="journal article" date="2019" name="Int. J. Syst. Evol. Microbiol.">
        <title>The Global Catalogue of Microorganisms (GCM) 10K type strain sequencing project: providing services to taxonomists for standard genome sequencing and annotation.</title>
        <authorList>
            <consortium name="The Broad Institute Genomics Platform"/>
            <consortium name="The Broad Institute Genome Sequencing Center for Infectious Disease"/>
            <person name="Wu L."/>
            <person name="Ma J."/>
        </authorList>
    </citation>
    <scope>NUCLEOTIDE SEQUENCE [LARGE SCALE GENOMIC DNA]</scope>
    <source>
        <strain evidence="5">JCM 18304</strain>
    </source>
</reference>
<evidence type="ECO:0000256" key="3">
    <source>
        <dbReference type="ARBA" id="ARBA00022729"/>
    </source>
</evidence>
<dbReference type="SUPFAM" id="SSF53850">
    <property type="entry name" value="Periplasmic binding protein-like II"/>
    <property type="match status" value="1"/>
</dbReference>
<dbReference type="InterPro" id="IPR006311">
    <property type="entry name" value="TAT_signal"/>
</dbReference>
<keyword evidence="2" id="KW-0813">Transport</keyword>
<comment type="similarity">
    <text evidence="1">Belongs to the bacterial solute-binding protein 1 family.</text>
</comment>
<dbReference type="RefSeq" id="WP_345629796.1">
    <property type="nucleotide sequence ID" value="NZ_BAABJQ010000007.1"/>
</dbReference>
<dbReference type="PROSITE" id="PS51318">
    <property type="entry name" value="TAT"/>
    <property type="match status" value="1"/>
</dbReference>
<evidence type="ECO:0000313" key="5">
    <source>
        <dbReference type="Proteomes" id="UP001501570"/>
    </source>
</evidence>
<gene>
    <name evidence="4" type="ORF">GCM10023322_28860</name>
</gene>
<organism evidence="4 5">
    <name type="scientific">Rugosimonospora acidiphila</name>
    <dbReference type="NCBI Taxonomy" id="556531"/>
    <lineage>
        <taxon>Bacteria</taxon>
        <taxon>Bacillati</taxon>
        <taxon>Actinomycetota</taxon>
        <taxon>Actinomycetes</taxon>
        <taxon>Micromonosporales</taxon>
        <taxon>Micromonosporaceae</taxon>
        <taxon>Rugosimonospora</taxon>
    </lineage>
</organism>
<dbReference type="EMBL" id="BAABJQ010000007">
    <property type="protein sequence ID" value="GAA5185292.1"/>
    <property type="molecule type" value="Genomic_DNA"/>
</dbReference>
<evidence type="ECO:0000256" key="1">
    <source>
        <dbReference type="ARBA" id="ARBA00008520"/>
    </source>
</evidence>
<dbReference type="PROSITE" id="PS51257">
    <property type="entry name" value="PROKAR_LIPOPROTEIN"/>
    <property type="match status" value="1"/>
</dbReference>
<sequence length="492" mass="53012">MKDLELSRRSLLRMVGGAAAATAVGAATGCSLVGADDPSSSSGNKVTIKVAIVPDPTGASEFYRQQFDTLEKRNPDIKIEIIENPTAQELTAVELAFQQGNAPDVFRIQDNLFEDVYAKGWVAPLDKYVTDEFTSRFPAGSLNPATSGLHRDGKLYSLPLVWGPWSFTRTLLVNHTAAKVGGYTGVPATWEELESASTAITKAGRGKTFGFAGMWQAGGLVQMLQTTAGPFSVASGVDYRTGKTALTDPSLVNAVELIRRMHNNKVMTPGWETWTDATQLYTPFAKDQLAIFIASPYEIAVIRTLNPDIDMSIAPVPVPASGRGGYSGQTSSFSPLWSMSAQSKNPDKAWKVMDFLSSKEFQLAYYEKFATLTALQSAWQDKAAADPDQKAILDVAAASVRLSPNPILSSDGGKQLMTAIGSNQDLAWAEVALPAILHNQPFAPAAAQLNAKLDAFINQQIKDLSAKGVKVSRADITFPDWNPLQAYQPGQK</sequence>
<keyword evidence="5" id="KW-1185">Reference proteome</keyword>
<dbReference type="Gene3D" id="3.40.190.10">
    <property type="entry name" value="Periplasmic binding protein-like II"/>
    <property type="match status" value="1"/>
</dbReference>
<comment type="caution">
    <text evidence="4">The sequence shown here is derived from an EMBL/GenBank/DDBJ whole genome shotgun (WGS) entry which is preliminary data.</text>
</comment>
<evidence type="ECO:0000313" key="4">
    <source>
        <dbReference type="EMBL" id="GAA5185292.1"/>
    </source>
</evidence>
<keyword evidence="3" id="KW-0732">Signal</keyword>
<dbReference type="PANTHER" id="PTHR30061:SF50">
    <property type="entry name" value="MALTOSE_MALTODEXTRIN-BINDING PERIPLASMIC PROTEIN"/>
    <property type="match status" value="1"/>
</dbReference>
<evidence type="ECO:0000256" key="2">
    <source>
        <dbReference type="ARBA" id="ARBA00022448"/>
    </source>
</evidence>
<dbReference type="InterPro" id="IPR006059">
    <property type="entry name" value="SBP"/>
</dbReference>
<protein>
    <submittedName>
        <fullName evidence="4">Uncharacterized protein</fullName>
    </submittedName>
</protein>
<dbReference type="Proteomes" id="UP001501570">
    <property type="component" value="Unassembled WGS sequence"/>
</dbReference>
<accession>A0ABP9RT07</accession>
<dbReference type="Pfam" id="PF01547">
    <property type="entry name" value="SBP_bac_1"/>
    <property type="match status" value="1"/>
</dbReference>